<feature type="region of interest" description="Disordered" evidence="10">
    <location>
        <begin position="405"/>
        <end position="453"/>
    </location>
</feature>
<feature type="region of interest" description="Disordered" evidence="10">
    <location>
        <begin position="123"/>
        <end position="148"/>
    </location>
</feature>
<comment type="subunit">
    <text evidence="9">Forms a heterodimer with SLX1.</text>
</comment>
<protein>
    <recommendedName>
        <fullName evidence="8 9">Structure-specific endonuclease subunit SLX4</fullName>
    </recommendedName>
</protein>
<dbReference type="HAMAP" id="MF_03110">
    <property type="entry name" value="Endonuc_su_Slx4"/>
    <property type="match status" value="1"/>
</dbReference>
<evidence type="ECO:0000256" key="7">
    <source>
        <dbReference type="ARBA" id="ARBA00023242"/>
    </source>
</evidence>
<feature type="compositionally biased region" description="Polar residues" evidence="10">
    <location>
        <begin position="21"/>
        <end position="32"/>
    </location>
</feature>
<dbReference type="HOGENOM" id="CLU_016773_0_0_1"/>
<feature type="region of interest" description="Disordered" evidence="10">
    <location>
        <begin position="1"/>
        <end position="66"/>
    </location>
</feature>
<feature type="compositionally biased region" description="Basic and acidic residues" evidence="10">
    <location>
        <begin position="45"/>
        <end position="57"/>
    </location>
</feature>
<feature type="compositionally biased region" description="Polar residues" evidence="10">
    <location>
        <begin position="702"/>
        <end position="715"/>
    </location>
</feature>
<dbReference type="Proteomes" id="UP000002669">
    <property type="component" value="Unassembled WGS sequence"/>
</dbReference>
<feature type="compositionally biased region" description="Polar residues" evidence="10">
    <location>
        <begin position="434"/>
        <end position="453"/>
    </location>
</feature>
<dbReference type="GO" id="GO:0006260">
    <property type="term" value="P:DNA replication"/>
    <property type="evidence" value="ECO:0007669"/>
    <property type="project" value="InterPro"/>
</dbReference>
<dbReference type="OrthoDB" id="5349119at2759"/>
<keyword evidence="12" id="KW-1185">Reference proteome</keyword>
<dbReference type="VEuPathDB" id="FungiDB:MGYG_02720"/>
<feature type="region of interest" description="Disordered" evidence="10">
    <location>
        <begin position="351"/>
        <end position="379"/>
    </location>
</feature>
<comment type="function">
    <text evidence="9">Regulatory subunit of the SLX1-SLX4 structure-specific endonuclease that resolves DNA secondary structures generated during DNA repair and recombination. Has endonuclease activity towards branched DNA substrates, introducing single-strand cuts in duplex DNA close to junctions with ss-DNA.</text>
</comment>
<feature type="region of interest" description="Disordered" evidence="10">
    <location>
        <begin position="292"/>
        <end position="319"/>
    </location>
</feature>
<dbReference type="STRING" id="535722.E4UNV3"/>
<feature type="compositionally biased region" description="Acidic residues" evidence="10">
    <location>
        <begin position="686"/>
        <end position="696"/>
    </location>
</feature>
<evidence type="ECO:0000256" key="10">
    <source>
        <dbReference type="SAM" id="MobiDB-lite"/>
    </source>
</evidence>
<evidence type="ECO:0000313" key="12">
    <source>
        <dbReference type="Proteomes" id="UP000002669"/>
    </source>
</evidence>
<feature type="compositionally biased region" description="Basic residues" evidence="10">
    <location>
        <begin position="129"/>
        <end position="138"/>
    </location>
</feature>
<keyword evidence="7 9" id="KW-0539">Nucleus</keyword>
<comment type="similarity">
    <text evidence="2 9">Belongs to the SLX4 family.</text>
</comment>
<feature type="region of interest" description="Disordered" evidence="10">
    <location>
        <begin position="595"/>
        <end position="724"/>
    </location>
</feature>
<feature type="compositionally biased region" description="Basic residues" evidence="10">
    <location>
        <begin position="307"/>
        <end position="316"/>
    </location>
</feature>
<dbReference type="GO" id="GO:0033557">
    <property type="term" value="C:Slx1-Slx4 complex"/>
    <property type="evidence" value="ECO:0007669"/>
    <property type="project" value="UniProtKB-UniRule"/>
</dbReference>
<dbReference type="CDD" id="cd22999">
    <property type="entry name" value="SAP_SLX4"/>
    <property type="match status" value="1"/>
</dbReference>
<dbReference type="eggNOG" id="ENOG502S832">
    <property type="taxonomic scope" value="Eukaryota"/>
</dbReference>
<evidence type="ECO:0000313" key="11">
    <source>
        <dbReference type="EMBL" id="EFQ99706.1"/>
    </source>
</evidence>
<keyword evidence="5 9" id="KW-0233">DNA recombination</keyword>
<evidence type="ECO:0000256" key="2">
    <source>
        <dbReference type="ARBA" id="ARBA00006661"/>
    </source>
</evidence>
<feature type="compositionally biased region" description="Basic residues" evidence="10">
    <location>
        <begin position="363"/>
        <end position="372"/>
    </location>
</feature>
<dbReference type="EMBL" id="DS989823">
    <property type="protein sequence ID" value="EFQ99706.1"/>
    <property type="molecule type" value="Genomic_DNA"/>
</dbReference>
<dbReference type="GO" id="GO:0017108">
    <property type="term" value="F:5'-flap endonuclease activity"/>
    <property type="evidence" value="ECO:0007669"/>
    <property type="project" value="InterPro"/>
</dbReference>
<dbReference type="InParanoid" id="E4UNV3"/>
<evidence type="ECO:0000256" key="4">
    <source>
        <dbReference type="ARBA" id="ARBA00022763"/>
    </source>
</evidence>
<feature type="compositionally biased region" description="Basic and acidic residues" evidence="10">
    <location>
        <begin position="673"/>
        <end position="685"/>
    </location>
</feature>
<organism evidence="12">
    <name type="scientific">Arthroderma gypseum (strain ATCC MYA-4604 / CBS 118893)</name>
    <name type="common">Microsporum gypseum</name>
    <dbReference type="NCBI Taxonomy" id="535722"/>
    <lineage>
        <taxon>Eukaryota</taxon>
        <taxon>Fungi</taxon>
        <taxon>Dikarya</taxon>
        <taxon>Ascomycota</taxon>
        <taxon>Pezizomycotina</taxon>
        <taxon>Eurotiomycetes</taxon>
        <taxon>Eurotiomycetidae</taxon>
        <taxon>Onygenales</taxon>
        <taxon>Arthrodermataceae</taxon>
        <taxon>Nannizzia</taxon>
    </lineage>
</organism>
<feature type="compositionally biased region" description="Polar residues" evidence="10">
    <location>
        <begin position="623"/>
        <end position="634"/>
    </location>
</feature>
<comment type="subcellular location">
    <subcellularLocation>
        <location evidence="1 9">Nucleus</location>
    </subcellularLocation>
</comment>
<reference evidence="12" key="1">
    <citation type="journal article" date="2012" name="MBio">
        <title>Comparative genome analysis of Trichophyton rubrum and related dermatophytes reveals candidate genes involved in infection.</title>
        <authorList>
            <person name="Martinez D.A."/>
            <person name="Oliver B.G."/>
            <person name="Graeser Y."/>
            <person name="Goldberg J.M."/>
            <person name="Li W."/>
            <person name="Martinez-Rossi N.M."/>
            <person name="Monod M."/>
            <person name="Shelest E."/>
            <person name="Barton R.C."/>
            <person name="Birch E."/>
            <person name="Brakhage A.A."/>
            <person name="Chen Z."/>
            <person name="Gurr S.J."/>
            <person name="Heiman D."/>
            <person name="Heitman J."/>
            <person name="Kosti I."/>
            <person name="Rossi A."/>
            <person name="Saif S."/>
            <person name="Samalova M."/>
            <person name="Saunders C.W."/>
            <person name="Shea T."/>
            <person name="Summerbell R.C."/>
            <person name="Xu J."/>
            <person name="Young S."/>
            <person name="Zeng Q."/>
            <person name="Birren B.W."/>
            <person name="Cuomo C.A."/>
            <person name="White T.C."/>
        </authorList>
    </citation>
    <scope>NUCLEOTIDE SEQUENCE [LARGE SCALE GENOMIC DNA]</scope>
    <source>
        <strain evidence="12">ATCC MYA-4604 / CBS 118893</strain>
    </source>
</reference>
<keyword evidence="3 9" id="KW-0597">Phosphoprotein</keyword>
<dbReference type="InterPro" id="IPR018574">
    <property type="entry name" value="Structure-sp_endonuc_su_Slx4"/>
</dbReference>
<evidence type="ECO:0000256" key="9">
    <source>
        <dbReference type="HAMAP-Rule" id="MF_03110"/>
    </source>
</evidence>
<proteinExistence type="inferred from homology"/>
<name>E4UNV3_ARTGP</name>
<dbReference type="GO" id="GO:0006310">
    <property type="term" value="P:DNA recombination"/>
    <property type="evidence" value="ECO:0007669"/>
    <property type="project" value="UniProtKB-UniRule"/>
</dbReference>
<evidence type="ECO:0000256" key="1">
    <source>
        <dbReference type="ARBA" id="ARBA00004123"/>
    </source>
</evidence>
<evidence type="ECO:0000256" key="8">
    <source>
        <dbReference type="ARBA" id="ARBA00029496"/>
    </source>
</evidence>
<sequence>MTSRSLDALDVLLPPQVRPASPTTILLASPTATPIDISSGPKSNPSRDFKPAPESHSDVGNQPQVNVSRQQIRAVLGGKAGAENLPVPRKKRRKLGDKGGIIVGNMEDSAGCARSCSQFLPDESAVQKPKAKNPRKSQKKQDAETVTNSRLKGKVIKASTASKRVLDDSRALNSAGKCDSELKKAGSIIWEPDGLQLEEATARRDYWTPIKDTNAAPIGFIGSPVSTQVQRAQDKSKDFRTLVSGFNLSRETPRDIDSDCQYLTEGPTTKQLLEFIPQSFPSGKHLGLEGFDAGASSTSEGNGQCKPARKPRKPAKSKITTITSLTTRRYESPFASESDFISLDDKEAESIQPARKASSSKRNATKAKPRSKVSKDEYQAQFKPAPTAEALKAIENQALIFGTSSQLERDSSPSVYGLDSGSGLEHNRVESKATKNISREPSTGLGTSRFSKSKNLWGASSRDLDGYLLNVEMVDLIDPTVPIYKPLDEQQTSSANRGSDNAIHEEIPPPIEPANAKKAEQPTHTVVDIDNTNTIQNSRETPDTRNNQIRDACMPDFDQLTTAALVSKVASFGFRPIKKREKMIELLEKCWESKKNATARPEKPQDTAPEVPLSAIPTPVDAVSTTAASINPSKRTVKPKKATSDETTHFSRASQKISHGRMASPKTTGNTTHSKDIQCDVRPDIIEIEDSTDEGLLESPKQLKNSDNLRPSSFEPSCDKPEGPEAFQIRTKEGSFKGKGPAELPNIFIQITNAVKAQPRIRSVKGVKQPTWHERIVMYDPIWLDDFTLWLNVEGFKRIHEDREVHTSLVRDWCESKGICCCFKNRR</sequence>
<feature type="compositionally biased region" description="Basic and acidic residues" evidence="10">
    <location>
        <begin position="595"/>
        <end position="605"/>
    </location>
</feature>
<gene>
    <name evidence="9" type="primary">SLX4</name>
    <name evidence="11" type="ORF">MGYG_02720</name>
</gene>
<dbReference type="AlphaFoldDB" id="E4UNV3"/>
<keyword evidence="4 9" id="KW-0227">DNA damage</keyword>
<dbReference type="GeneID" id="10030495"/>
<evidence type="ECO:0000256" key="3">
    <source>
        <dbReference type="ARBA" id="ARBA00022553"/>
    </source>
</evidence>
<evidence type="ECO:0000256" key="5">
    <source>
        <dbReference type="ARBA" id="ARBA00023172"/>
    </source>
</evidence>
<dbReference type="OMA" id="WQRILMN"/>
<keyword evidence="6 9" id="KW-0234">DNA repair</keyword>
<dbReference type="Pfam" id="PF09494">
    <property type="entry name" value="Slx4"/>
    <property type="match status" value="1"/>
</dbReference>
<evidence type="ECO:0000256" key="6">
    <source>
        <dbReference type="ARBA" id="ARBA00023204"/>
    </source>
</evidence>
<dbReference type="InterPro" id="IPR027784">
    <property type="entry name" value="Slx4_ascomycetes"/>
</dbReference>
<comment type="PTM">
    <text evidence="9">Phosphorylated in response to DNA damage.</text>
</comment>
<dbReference type="GO" id="GO:0006281">
    <property type="term" value="P:DNA repair"/>
    <property type="evidence" value="ECO:0007669"/>
    <property type="project" value="UniProtKB-UniRule"/>
</dbReference>
<accession>E4UNV3</accession>
<dbReference type="RefSeq" id="XP_003175189.1">
    <property type="nucleotide sequence ID" value="XM_003175141.1"/>
</dbReference>